<dbReference type="EMBL" id="MU860347">
    <property type="protein sequence ID" value="KAK4234617.1"/>
    <property type="molecule type" value="Genomic_DNA"/>
</dbReference>
<dbReference type="InterPro" id="IPR016040">
    <property type="entry name" value="NAD(P)-bd_dom"/>
</dbReference>
<dbReference type="GO" id="GO:0004497">
    <property type="term" value="F:monooxygenase activity"/>
    <property type="evidence" value="ECO:0007669"/>
    <property type="project" value="UniProtKB-KW"/>
</dbReference>
<reference evidence="5" key="1">
    <citation type="journal article" date="2023" name="Mol. Phylogenet. Evol.">
        <title>Genome-scale phylogeny and comparative genomics of the fungal order Sordariales.</title>
        <authorList>
            <person name="Hensen N."/>
            <person name="Bonometti L."/>
            <person name="Westerberg I."/>
            <person name="Brannstrom I.O."/>
            <person name="Guillou S."/>
            <person name="Cros-Aarteil S."/>
            <person name="Calhoun S."/>
            <person name="Haridas S."/>
            <person name="Kuo A."/>
            <person name="Mondo S."/>
            <person name="Pangilinan J."/>
            <person name="Riley R."/>
            <person name="LaButti K."/>
            <person name="Andreopoulos B."/>
            <person name="Lipzen A."/>
            <person name="Chen C."/>
            <person name="Yan M."/>
            <person name="Daum C."/>
            <person name="Ng V."/>
            <person name="Clum A."/>
            <person name="Steindorff A."/>
            <person name="Ohm R.A."/>
            <person name="Martin F."/>
            <person name="Silar P."/>
            <person name="Natvig D.O."/>
            <person name="Lalanne C."/>
            <person name="Gautier V."/>
            <person name="Ament-Velasquez S.L."/>
            <person name="Kruys A."/>
            <person name="Hutchinson M.I."/>
            <person name="Powell A.J."/>
            <person name="Barry K."/>
            <person name="Miller A.N."/>
            <person name="Grigoriev I.V."/>
            <person name="Debuchy R."/>
            <person name="Gladieux P."/>
            <person name="Hiltunen Thoren M."/>
            <person name="Johannesson H."/>
        </authorList>
    </citation>
    <scope>NUCLEOTIDE SEQUENCE</scope>
    <source>
        <strain evidence="5">CBS 532.94</strain>
    </source>
</reference>
<dbReference type="Proteomes" id="UP001303760">
    <property type="component" value="Unassembled WGS sequence"/>
</dbReference>
<keyword evidence="6" id="KW-1185">Reference proteome</keyword>
<evidence type="ECO:0000313" key="6">
    <source>
        <dbReference type="Proteomes" id="UP001303760"/>
    </source>
</evidence>
<dbReference type="Gene3D" id="3.40.50.720">
    <property type="entry name" value="NAD(P)-binding Rossmann-like Domain"/>
    <property type="match status" value="1"/>
</dbReference>
<sequence>MTSTNTYAVLGATGNTGTALIRQLLKKPEVRIHAYCRNRAKLLRLVPEVKVEEGDRVRVFEGSIHESELITSCIRGCKAVLLVVSTNDNIPGCRMAQDTALAVVRALRDLGAQDLRSAHPTHRPLPRVVLLSSASLDEQLSRKLPYLARLVLHRAASNVYHDIAKAEEILRAEADWLTAVYVKPGALSHDIQRGHALSFTDESGPLSFLDLAAAMIEAADDERGLYDGKSVGVVAVNGTAKFPWGTPWAIVLGLLRHYFPWLHPYLPMNSGP</sequence>
<organism evidence="5 6">
    <name type="scientific">Achaetomium macrosporum</name>
    <dbReference type="NCBI Taxonomy" id="79813"/>
    <lineage>
        <taxon>Eukaryota</taxon>
        <taxon>Fungi</taxon>
        <taxon>Dikarya</taxon>
        <taxon>Ascomycota</taxon>
        <taxon>Pezizomycotina</taxon>
        <taxon>Sordariomycetes</taxon>
        <taxon>Sordariomycetidae</taxon>
        <taxon>Sordariales</taxon>
        <taxon>Chaetomiaceae</taxon>
        <taxon>Achaetomium</taxon>
    </lineage>
</organism>
<name>A0AAN7H7X7_9PEZI</name>
<proteinExistence type="inferred from homology"/>
<protein>
    <submittedName>
        <fullName evidence="5">Oxidoreductase AflX</fullName>
    </submittedName>
</protein>
<dbReference type="InterPro" id="IPR036291">
    <property type="entry name" value="NAD(P)-bd_dom_sf"/>
</dbReference>
<keyword evidence="1" id="KW-0560">Oxidoreductase</keyword>
<evidence type="ECO:0000256" key="3">
    <source>
        <dbReference type="ARBA" id="ARBA00038376"/>
    </source>
</evidence>
<evidence type="ECO:0000259" key="4">
    <source>
        <dbReference type="Pfam" id="PF13460"/>
    </source>
</evidence>
<accession>A0AAN7H7X7</accession>
<dbReference type="SUPFAM" id="SSF51735">
    <property type="entry name" value="NAD(P)-binding Rossmann-fold domains"/>
    <property type="match status" value="1"/>
</dbReference>
<feature type="domain" description="NAD(P)-binding" evidence="4">
    <location>
        <begin position="11"/>
        <end position="221"/>
    </location>
</feature>
<evidence type="ECO:0000256" key="1">
    <source>
        <dbReference type="ARBA" id="ARBA00023002"/>
    </source>
</evidence>
<keyword evidence="2" id="KW-0503">Monooxygenase</keyword>
<dbReference type="AlphaFoldDB" id="A0AAN7H7X7"/>
<evidence type="ECO:0000256" key="2">
    <source>
        <dbReference type="ARBA" id="ARBA00023033"/>
    </source>
</evidence>
<gene>
    <name evidence="5" type="ORF">C8A03DRAFT_47096</name>
</gene>
<comment type="caution">
    <text evidence="5">The sequence shown here is derived from an EMBL/GenBank/DDBJ whole genome shotgun (WGS) entry which is preliminary data.</text>
</comment>
<dbReference type="PANTHER" id="PTHR15020:SF37">
    <property type="entry name" value="OXIDOREDUCTASE MDPK"/>
    <property type="match status" value="1"/>
</dbReference>
<dbReference type="PANTHER" id="PTHR15020">
    <property type="entry name" value="FLAVIN REDUCTASE-RELATED"/>
    <property type="match status" value="1"/>
</dbReference>
<dbReference type="Pfam" id="PF13460">
    <property type="entry name" value="NAD_binding_10"/>
    <property type="match status" value="1"/>
</dbReference>
<evidence type="ECO:0000313" key="5">
    <source>
        <dbReference type="EMBL" id="KAK4234617.1"/>
    </source>
</evidence>
<comment type="similarity">
    <text evidence="3">Belongs to the avfA family.</text>
</comment>
<reference evidence="5" key="2">
    <citation type="submission" date="2023-05" db="EMBL/GenBank/DDBJ databases">
        <authorList>
            <consortium name="Lawrence Berkeley National Laboratory"/>
            <person name="Steindorff A."/>
            <person name="Hensen N."/>
            <person name="Bonometti L."/>
            <person name="Westerberg I."/>
            <person name="Brannstrom I.O."/>
            <person name="Guillou S."/>
            <person name="Cros-Aarteil S."/>
            <person name="Calhoun S."/>
            <person name="Haridas S."/>
            <person name="Kuo A."/>
            <person name="Mondo S."/>
            <person name="Pangilinan J."/>
            <person name="Riley R."/>
            <person name="Labutti K."/>
            <person name="Andreopoulos B."/>
            <person name="Lipzen A."/>
            <person name="Chen C."/>
            <person name="Yanf M."/>
            <person name="Daum C."/>
            <person name="Ng V."/>
            <person name="Clum A."/>
            <person name="Ohm R."/>
            <person name="Martin F."/>
            <person name="Silar P."/>
            <person name="Natvig D."/>
            <person name="Lalanne C."/>
            <person name="Gautier V."/>
            <person name="Ament-Velasquez S.L."/>
            <person name="Kruys A."/>
            <person name="Hutchinson M.I."/>
            <person name="Powell A.J."/>
            <person name="Barry K."/>
            <person name="Miller A.N."/>
            <person name="Grigoriev I.V."/>
            <person name="Debuchy R."/>
            <person name="Gladieux P."/>
            <person name="Thoren M.H."/>
            <person name="Johannesson H."/>
        </authorList>
    </citation>
    <scope>NUCLEOTIDE SEQUENCE</scope>
    <source>
        <strain evidence="5">CBS 532.94</strain>
    </source>
</reference>